<evidence type="ECO:0000256" key="8">
    <source>
        <dbReference type="RuleBase" id="RU003993"/>
    </source>
</evidence>
<dbReference type="InterPro" id="IPR019533">
    <property type="entry name" value="Peptidase_S26"/>
</dbReference>
<gene>
    <name evidence="11" type="primary">sipP</name>
    <name evidence="11" type="ORF">CLVI_03260</name>
</gene>
<dbReference type="GO" id="GO:0005886">
    <property type="term" value="C:plasma membrane"/>
    <property type="evidence" value="ECO:0007669"/>
    <property type="project" value="UniProtKB-SubCell"/>
</dbReference>
<dbReference type="OrthoDB" id="9802919at2"/>
<evidence type="ECO:0000256" key="3">
    <source>
        <dbReference type="ARBA" id="ARBA00009370"/>
    </source>
</evidence>
<dbReference type="NCBIfam" id="TIGR02227">
    <property type="entry name" value="sigpep_I_bact"/>
    <property type="match status" value="1"/>
</dbReference>
<evidence type="ECO:0000256" key="6">
    <source>
        <dbReference type="ARBA" id="ARBA00022801"/>
    </source>
</evidence>
<keyword evidence="8" id="KW-0812">Transmembrane</keyword>
<dbReference type="RefSeq" id="WP_106058359.1">
    <property type="nucleotide sequence ID" value="NZ_PVXQ01000002.1"/>
</dbReference>
<feature type="domain" description="Peptidase S26" evidence="10">
    <location>
        <begin position="28"/>
        <end position="179"/>
    </location>
</feature>
<dbReference type="Proteomes" id="UP000239471">
    <property type="component" value="Unassembled WGS sequence"/>
</dbReference>
<dbReference type="PROSITE" id="PS00501">
    <property type="entry name" value="SPASE_I_1"/>
    <property type="match status" value="1"/>
</dbReference>
<comment type="subcellular location">
    <subcellularLocation>
        <location evidence="2">Cell membrane</location>
        <topology evidence="2">Single-pass type II membrane protein</topology>
    </subcellularLocation>
    <subcellularLocation>
        <location evidence="9">Membrane</location>
        <topology evidence="9">Single-pass type II membrane protein</topology>
    </subcellularLocation>
</comment>
<comment type="caution">
    <text evidence="11">The sequence shown here is derived from an EMBL/GenBank/DDBJ whole genome shotgun (WGS) entry which is preliminary data.</text>
</comment>
<dbReference type="EC" id="3.4.21.89" evidence="4 8"/>
<dbReference type="AlphaFoldDB" id="A0A2T0BKI2"/>
<dbReference type="GO" id="GO:0004252">
    <property type="term" value="F:serine-type endopeptidase activity"/>
    <property type="evidence" value="ECO:0007669"/>
    <property type="project" value="InterPro"/>
</dbReference>
<dbReference type="PROSITE" id="PS00760">
    <property type="entry name" value="SPASE_I_2"/>
    <property type="match status" value="1"/>
</dbReference>
<evidence type="ECO:0000313" key="11">
    <source>
        <dbReference type="EMBL" id="PRR84400.1"/>
    </source>
</evidence>
<keyword evidence="6 8" id="KW-0378">Hydrolase</keyword>
<feature type="active site" evidence="7">
    <location>
        <position position="58"/>
    </location>
</feature>
<dbReference type="CDD" id="cd06530">
    <property type="entry name" value="S26_SPase_I"/>
    <property type="match status" value="1"/>
</dbReference>
<dbReference type="PANTHER" id="PTHR43390:SF1">
    <property type="entry name" value="CHLOROPLAST PROCESSING PEPTIDASE"/>
    <property type="match status" value="1"/>
</dbReference>
<dbReference type="SUPFAM" id="SSF51306">
    <property type="entry name" value="LexA/Signal peptidase"/>
    <property type="match status" value="1"/>
</dbReference>
<evidence type="ECO:0000259" key="10">
    <source>
        <dbReference type="Pfam" id="PF10502"/>
    </source>
</evidence>
<dbReference type="EMBL" id="PVXQ01000002">
    <property type="protein sequence ID" value="PRR84400.1"/>
    <property type="molecule type" value="Genomic_DNA"/>
</dbReference>
<feature type="active site" evidence="7">
    <location>
        <position position="99"/>
    </location>
</feature>
<dbReference type="PANTHER" id="PTHR43390">
    <property type="entry name" value="SIGNAL PEPTIDASE I"/>
    <property type="match status" value="1"/>
</dbReference>
<keyword evidence="5 8" id="KW-0645">Protease</keyword>
<comment type="catalytic activity">
    <reaction evidence="1 8">
        <text>Cleavage of hydrophobic, N-terminal signal or leader sequences from secreted and periplasmic proteins.</text>
        <dbReference type="EC" id="3.4.21.89"/>
    </reaction>
</comment>
<dbReference type="PROSITE" id="PS00761">
    <property type="entry name" value="SPASE_I_3"/>
    <property type="match status" value="1"/>
</dbReference>
<evidence type="ECO:0000256" key="9">
    <source>
        <dbReference type="RuleBase" id="RU362042"/>
    </source>
</evidence>
<feature type="transmembrane region" description="Helical" evidence="8">
    <location>
        <begin position="30"/>
        <end position="50"/>
    </location>
</feature>
<keyword evidence="12" id="KW-1185">Reference proteome</keyword>
<name>A0A2T0BKI2_9CLOT</name>
<evidence type="ECO:0000256" key="7">
    <source>
        <dbReference type="PIRSR" id="PIRSR600223-1"/>
    </source>
</evidence>
<evidence type="ECO:0000256" key="2">
    <source>
        <dbReference type="ARBA" id="ARBA00004401"/>
    </source>
</evidence>
<evidence type="ECO:0000256" key="5">
    <source>
        <dbReference type="ARBA" id="ARBA00022670"/>
    </source>
</evidence>
<keyword evidence="8" id="KW-1133">Transmembrane helix</keyword>
<dbReference type="InterPro" id="IPR019756">
    <property type="entry name" value="Pept_S26A_signal_pept_1_Ser-AS"/>
</dbReference>
<sequence length="189" mass="21488">MKEGIDEIIGEDKSNLGNNKSNKSNFFKDWVVPLVIAFVLAFLIKQYILFKVYIPSGSMIPTLNVGDHLFVTKVYNLDNIERGDILVFDSKELSDLLIKRVIGLPGDNIKIVDGQISVNGEEVQEDYTINKDNFYGEFHVPEGKYFFCGDNRPDSYDSRKWANPYINGEDIQAKAQVKVYPFSDFGSIK</sequence>
<accession>A0A2T0BKI2</accession>
<dbReference type="GO" id="GO:0006465">
    <property type="term" value="P:signal peptide processing"/>
    <property type="evidence" value="ECO:0007669"/>
    <property type="project" value="InterPro"/>
</dbReference>
<dbReference type="InterPro" id="IPR019757">
    <property type="entry name" value="Pept_S26A_signal_pept_1_Lys-AS"/>
</dbReference>
<dbReference type="PRINTS" id="PR00727">
    <property type="entry name" value="LEADERPTASE"/>
</dbReference>
<comment type="similarity">
    <text evidence="3 9">Belongs to the peptidase S26 family.</text>
</comment>
<dbReference type="Gene3D" id="2.10.109.10">
    <property type="entry name" value="Umud Fragment, subunit A"/>
    <property type="match status" value="1"/>
</dbReference>
<dbReference type="Pfam" id="PF10502">
    <property type="entry name" value="Peptidase_S26"/>
    <property type="match status" value="1"/>
</dbReference>
<proteinExistence type="inferred from homology"/>
<dbReference type="GO" id="GO:0009003">
    <property type="term" value="F:signal peptidase activity"/>
    <property type="evidence" value="ECO:0007669"/>
    <property type="project" value="UniProtKB-EC"/>
</dbReference>
<dbReference type="InterPro" id="IPR000223">
    <property type="entry name" value="Pept_S26A_signal_pept_1"/>
</dbReference>
<evidence type="ECO:0000313" key="12">
    <source>
        <dbReference type="Proteomes" id="UP000239471"/>
    </source>
</evidence>
<reference evidence="11 12" key="1">
    <citation type="submission" date="2018-03" db="EMBL/GenBank/DDBJ databases">
        <title>Genome sequence of Clostridium vincentii DSM 10228.</title>
        <authorList>
            <person name="Poehlein A."/>
            <person name="Daniel R."/>
        </authorList>
    </citation>
    <scope>NUCLEOTIDE SEQUENCE [LARGE SCALE GENOMIC DNA]</scope>
    <source>
        <strain evidence="11 12">DSM 10228</strain>
    </source>
</reference>
<keyword evidence="8" id="KW-0472">Membrane</keyword>
<dbReference type="InterPro" id="IPR019758">
    <property type="entry name" value="Pept_S26A_signal_pept_1_CS"/>
</dbReference>
<evidence type="ECO:0000256" key="4">
    <source>
        <dbReference type="ARBA" id="ARBA00013208"/>
    </source>
</evidence>
<dbReference type="InterPro" id="IPR036286">
    <property type="entry name" value="LexA/Signal_pep-like_sf"/>
</dbReference>
<organism evidence="11 12">
    <name type="scientific">Clostridium vincentii</name>
    <dbReference type="NCBI Taxonomy" id="52704"/>
    <lineage>
        <taxon>Bacteria</taxon>
        <taxon>Bacillati</taxon>
        <taxon>Bacillota</taxon>
        <taxon>Clostridia</taxon>
        <taxon>Eubacteriales</taxon>
        <taxon>Clostridiaceae</taxon>
        <taxon>Clostridium</taxon>
    </lineage>
</organism>
<protein>
    <recommendedName>
        <fullName evidence="4 8">Signal peptidase I</fullName>
        <ecNumber evidence="4 8">3.4.21.89</ecNumber>
    </recommendedName>
</protein>
<evidence type="ECO:0000256" key="1">
    <source>
        <dbReference type="ARBA" id="ARBA00000677"/>
    </source>
</evidence>